<keyword evidence="1" id="KW-1133">Transmembrane helix</keyword>
<dbReference type="Proteomes" id="UP000002899">
    <property type="component" value="Chromosome I"/>
</dbReference>
<keyword evidence="1" id="KW-0812">Transmembrane</keyword>
<accession>I7IP22</accession>
<protein>
    <submittedName>
        <fullName evidence="2">Uncharacterized protein</fullName>
    </submittedName>
</protein>
<dbReference type="VEuPathDB" id="PiroplasmaDB:BMR1_01G00810"/>
<dbReference type="KEGG" id="bmic:BMR1_01G00810"/>
<organism evidence="2 3">
    <name type="scientific">Babesia microti (strain RI)</name>
    <dbReference type="NCBI Taxonomy" id="1133968"/>
    <lineage>
        <taxon>Eukaryota</taxon>
        <taxon>Sar</taxon>
        <taxon>Alveolata</taxon>
        <taxon>Apicomplexa</taxon>
        <taxon>Aconoidasida</taxon>
        <taxon>Piroplasmida</taxon>
        <taxon>Babesiidae</taxon>
        <taxon>Babesia</taxon>
    </lineage>
</organism>
<proteinExistence type="predicted"/>
<name>I7IP22_BABMR</name>
<feature type="transmembrane region" description="Helical" evidence="1">
    <location>
        <begin position="113"/>
        <end position="137"/>
    </location>
</feature>
<dbReference type="EMBL" id="FO082871">
    <property type="protein sequence ID" value="CCF72625.1"/>
    <property type="molecule type" value="Genomic_DNA"/>
</dbReference>
<dbReference type="RefSeq" id="XP_012647234.1">
    <property type="nucleotide sequence ID" value="XM_012791780.1"/>
</dbReference>
<dbReference type="GeneID" id="24423237"/>
<feature type="transmembrane region" description="Helical" evidence="1">
    <location>
        <begin position="157"/>
        <end position="181"/>
    </location>
</feature>
<evidence type="ECO:0000256" key="1">
    <source>
        <dbReference type="SAM" id="Phobius"/>
    </source>
</evidence>
<dbReference type="AlphaFoldDB" id="I7IP22"/>
<feature type="transmembrane region" description="Helical" evidence="1">
    <location>
        <begin position="187"/>
        <end position="208"/>
    </location>
</feature>
<evidence type="ECO:0000313" key="3">
    <source>
        <dbReference type="Proteomes" id="UP000002899"/>
    </source>
</evidence>
<keyword evidence="3" id="KW-1185">Reference proteome</keyword>
<gene>
    <name evidence="2" type="ORF">BMR1_01G00810</name>
</gene>
<sequence>MFLEILLVTIKRMRYIACYSMFKTIHIPSFSRLVNAVKVGEYGKIFMEESDAPDIELEELSSQQTADDHFYADLVNQPDTSITILISFIIPALLCLGHIFTYKSSIYNNFFSAYIFAYLSVSLATIFVILSLVIITLCSNKLNMGKMSNTKESFLPLLCGFSYAYIPILVALKIITIMMLLGWAFKMSAFIALFIFIFVTTYFSISSAKISVMTMNAMPTMSKDKKHVWLVASSVFTTKMILSIHIYLHLV</sequence>
<feature type="transmembrane region" description="Helical" evidence="1">
    <location>
        <begin position="82"/>
        <end position="101"/>
    </location>
</feature>
<reference evidence="2 3" key="3">
    <citation type="journal article" date="2016" name="Sci. Rep.">
        <title>Genome-wide diversity and gene expression profiling of Babesia microti isolates identify polymorphic genes that mediate host-pathogen interactions.</title>
        <authorList>
            <person name="Silva J.C."/>
            <person name="Cornillot E."/>
            <person name="McCracken C."/>
            <person name="Usmani-Brown S."/>
            <person name="Dwivedi A."/>
            <person name="Ifeonu O.O."/>
            <person name="Crabtree J."/>
            <person name="Gotia H.T."/>
            <person name="Virji A.Z."/>
            <person name="Reynes C."/>
            <person name="Colinge J."/>
            <person name="Kumar V."/>
            <person name="Lawres L."/>
            <person name="Pazzi J.E."/>
            <person name="Pablo J.V."/>
            <person name="Hung C."/>
            <person name="Brancato J."/>
            <person name="Kumari P."/>
            <person name="Orvis J."/>
            <person name="Tretina K."/>
            <person name="Chibucos M."/>
            <person name="Ott S."/>
            <person name="Sadzewicz L."/>
            <person name="Sengamalay N."/>
            <person name="Shetty A.C."/>
            <person name="Su Q."/>
            <person name="Tallon L."/>
            <person name="Fraser C.M."/>
            <person name="Frutos R."/>
            <person name="Molina D.M."/>
            <person name="Krause P.J."/>
            <person name="Ben Mamoun C."/>
        </authorList>
    </citation>
    <scope>NUCLEOTIDE SEQUENCE [LARGE SCALE GENOMIC DNA]</scope>
    <source>
        <strain evidence="2 3">RI</strain>
    </source>
</reference>
<feature type="transmembrane region" description="Helical" evidence="1">
    <location>
        <begin position="228"/>
        <end position="248"/>
    </location>
</feature>
<reference evidence="2 3" key="1">
    <citation type="journal article" date="2012" name="Nucleic Acids Res.">
        <title>Sequencing of the smallest Apicomplexan genome from the human pathogen Babesia microti.</title>
        <authorList>
            <person name="Cornillot E."/>
            <person name="Hadj-Kaddour K."/>
            <person name="Dassouli A."/>
            <person name="Noel B."/>
            <person name="Ranwez V."/>
            <person name="Vacherie B."/>
            <person name="Augagneur Y."/>
            <person name="Bres V."/>
            <person name="Duclos A."/>
            <person name="Randazzo S."/>
            <person name="Carcy B."/>
            <person name="Debierre-Grockiego F."/>
            <person name="Delbecq S."/>
            <person name="Moubri-Menage K."/>
            <person name="Shams-Eldin H."/>
            <person name="Usmani-Brown S."/>
            <person name="Bringaud F."/>
            <person name="Wincker P."/>
            <person name="Vivares C.P."/>
            <person name="Schwarz R.T."/>
            <person name="Schetters T.P."/>
            <person name="Krause P.J."/>
            <person name="Gorenflot A."/>
            <person name="Berry V."/>
            <person name="Barbe V."/>
            <person name="Ben Mamoun C."/>
        </authorList>
    </citation>
    <scope>NUCLEOTIDE SEQUENCE [LARGE SCALE GENOMIC DNA]</scope>
    <source>
        <strain evidence="2 3">RI</strain>
    </source>
</reference>
<evidence type="ECO:0000313" key="2">
    <source>
        <dbReference type="EMBL" id="CCF72625.1"/>
    </source>
</evidence>
<reference evidence="2 3" key="2">
    <citation type="journal article" date="2013" name="PLoS ONE">
        <title>Whole genome mapping and re-organization of the nuclear and mitochondrial genomes of Babesia microti isolates.</title>
        <authorList>
            <person name="Cornillot E."/>
            <person name="Dassouli A."/>
            <person name="Garg A."/>
            <person name="Pachikara N."/>
            <person name="Randazzo S."/>
            <person name="Depoix D."/>
            <person name="Carcy B."/>
            <person name="Delbecq S."/>
            <person name="Frutos R."/>
            <person name="Silva J.C."/>
            <person name="Sutton R."/>
            <person name="Krause P.J."/>
            <person name="Mamoun C.B."/>
        </authorList>
    </citation>
    <scope>NUCLEOTIDE SEQUENCE [LARGE SCALE GENOMIC DNA]</scope>
    <source>
        <strain evidence="2 3">RI</strain>
    </source>
</reference>
<keyword evidence="1" id="KW-0472">Membrane</keyword>